<feature type="domain" description="HTH tetR-type" evidence="5">
    <location>
        <begin position="1"/>
        <end position="52"/>
    </location>
</feature>
<dbReference type="Gene3D" id="1.10.357.10">
    <property type="entry name" value="Tetracycline Repressor, domain 2"/>
    <property type="match status" value="1"/>
</dbReference>
<keyword evidence="7" id="KW-1185">Reference proteome</keyword>
<dbReference type="InterPro" id="IPR009057">
    <property type="entry name" value="Homeodomain-like_sf"/>
</dbReference>
<feature type="DNA-binding region" description="H-T-H motif" evidence="4">
    <location>
        <begin position="15"/>
        <end position="34"/>
    </location>
</feature>
<organism evidence="6 7">
    <name type="scientific">Trujillonella endophytica</name>
    <dbReference type="NCBI Taxonomy" id="673521"/>
    <lineage>
        <taxon>Bacteria</taxon>
        <taxon>Bacillati</taxon>
        <taxon>Actinomycetota</taxon>
        <taxon>Actinomycetes</taxon>
        <taxon>Geodermatophilales</taxon>
        <taxon>Geodermatophilaceae</taxon>
        <taxon>Trujillonella</taxon>
    </lineage>
</organism>
<dbReference type="Pfam" id="PF00440">
    <property type="entry name" value="TetR_N"/>
    <property type="match status" value="1"/>
</dbReference>
<dbReference type="STRING" id="673521.SAMN05660991_00326"/>
<protein>
    <submittedName>
        <fullName evidence="6">Transcriptional regulator, TetR family</fullName>
    </submittedName>
</protein>
<dbReference type="GO" id="GO:0003677">
    <property type="term" value="F:DNA binding"/>
    <property type="evidence" value="ECO:0007669"/>
    <property type="project" value="UniProtKB-UniRule"/>
</dbReference>
<accession>A0A1H8PRP5</accession>
<evidence type="ECO:0000256" key="1">
    <source>
        <dbReference type="ARBA" id="ARBA00023015"/>
    </source>
</evidence>
<evidence type="ECO:0000256" key="3">
    <source>
        <dbReference type="ARBA" id="ARBA00023163"/>
    </source>
</evidence>
<dbReference type="SUPFAM" id="SSF48498">
    <property type="entry name" value="Tetracyclin repressor-like, C-terminal domain"/>
    <property type="match status" value="1"/>
</dbReference>
<dbReference type="AlphaFoldDB" id="A0A1H8PRP5"/>
<sequence>MAEDLFLRQGFDRTSLEQIATGSGYSVGSIYNFFAGKDAVYSAVLERHATSLGDLLRTAAESAGTGIDKVVEMARAAVLDLRGAPGRARLTATSMTTNDREPEENRGAFGAVLARYAEALGEGQRDGTVRGGNPRHLAQFVGGLVLAQAQVDPEITGAPDGIDLGDFLDIVRGALARPGSEARPAS</sequence>
<keyword evidence="1" id="KW-0805">Transcription regulation</keyword>
<dbReference type="PROSITE" id="PS50977">
    <property type="entry name" value="HTH_TETR_2"/>
    <property type="match status" value="1"/>
</dbReference>
<evidence type="ECO:0000256" key="2">
    <source>
        <dbReference type="ARBA" id="ARBA00023125"/>
    </source>
</evidence>
<evidence type="ECO:0000313" key="6">
    <source>
        <dbReference type="EMBL" id="SEO44354.1"/>
    </source>
</evidence>
<dbReference type="PANTHER" id="PTHR47506:SF1">
    <property type="entry name" value="HTH-TYPE TRANSCRIPTIONAL REGULATOR YJDC"/>
    <property type="match status" value="1"/>
</dbReference>
<keyword evidence="3" id="KW-0804">Transcription</keyword>
<evidence type="ECO:0000259" key="5">
    <source>
        <dbReference type="PROSITE" id="PS50977"/>
    </source>
</evidence>
<dbReference type="InterPro" id="IPR036271">
    <property type="entry name" value="Tet_transcr_reg_TetR-rel_C_sf"/>
</dbReference>
<dbReference type="EMBL" id="FOEE01000001">
    <property type="protein sequence ID" value="SEO44354.1"/>
    <property type="molecule type" value="Genomic_DNA"/>
</dbReference>
<evidence type="ECO:0000256" key="4">
    <source>
        <dbReference type="PROSITE-ProRule" id="PRU00335"/>
    </source>
</evidence>
<dbReference type="Proteomes" id="UP000198960">
    <property type="component" value="Unassembled WGS sequence"/>
</dbReference>
<proteinExistence type="predicted"/>
<dbReference type="PANTHER" id="PTHR47506">
    <property type="entry name" value="TRANSCRIPTIONAL REGULATORY PROTEIN"/>
    <property type="match status" value="1"/>
</dbReference>
<name>A0A1H8PRP5_9ACTN</name>
<gene>
    <name evidence="6" type="ORF">SAMN05660991_00326</name>
</gene>
<evidence type="ECO:0000313" key="7">
    <source>
        <dbReference type="Proteomes" id="UP000198960"/>
    </source>
</evidence>
<reference evidence="7" key="1">
    <citation type="submission" date="2016-10" db="EMBL/GenBank/DDBJ databases">
        <authorList>
            <person name="Varghese N."/>
            <person name="Submissions S."/>
        </authorList>
    </citation>
    <scope>NUCLEOTIDE SEQUENCE [LARGE SCALE GENOMIC DNA]</scope>
    <source>
        <strain evidence="7">DSM 45413</strain>
    </source>
</reference>
<dbReference type="InterPro" id="IPR001647">
    <property type="entry name" value="HTH_TetR"/>
</dbReference>
<dbReference type="SUPFAM" id="SSF46689">
    <property type="entry name" value="Homeodomain-like"/>
    <property type="match status" value="1"/>
</dbReference>
<keyword evidence="2 4" id="KW-0238">DNA-binding</keyword>